<dbReference type="Gene3D" id="3.40.50.150">
    <property type="entry name" value="Vaccinia Virus protein VP39"/>
    <property type="match status" value="1"/>
</dbReference>
<dbReference type="RefSeq" id="WP_259198015.1">
    <property type="nucleotide sequence ID" value="NZ_JANUXY010000001.1"/>
</dbReference>
<organism evidence="1 2">
    <name type="scientific">Staphylococcus americanisciuri</name>
    <dbReference type="NCBI Taxonomy" id="2973940"/>
    <lineage>
        <taxon>Bacteria</taxon>
        <taxon>Bacillati</taxon>
        <taxon>Bacillota</taxon>
        <taxon>Bacilli</taxon>
        <taxon>Bacillales</taxon>
        <taxon>Staphylococcaceae</taxon>
        <taxon>Staphylococcus</taxon>
    </lineage>
</organism>
<dbReference type="InterPro" id="IPR006901">
    <property type="entry name" value="TrmK"/>
</dbReference>
<evidence type="ECO:0000313" key="2">
    <source>
        <dbReference type="Proteomes" id="UP001205609"/>
    </source>
</evidence>
<gene>
    <name evidence="1" type="ORF">NXS11_01405</name>
</gene>
<sequence length="228" mass="25910">MIPINRRLQKVSEYIIGDQLADIGSDHAFLPMYALEQGQIQSAIAGEVIPGPYKAAVTSVERHGYQNHIDIRLGNGLTILNPETDHVDTITICGMGGPLIAKILNEGFKHVPYRPRFVLQSNIQSEPIRQFLQSNGYQIVTETLIKERAHIYEIIVADAGSMTLSSRDLKFGPFLHPQPSKLFVEKWTREIEALQDIKKQLDPIRHQVRYDEITKQENEIKEVLKQCN</sequence>
<dbReference type="Proteomes" id="UP001205609">
    <property type="component" value="Unassembled WGS sequence"/>
</dbReference>
<accession>A0ABT2EZ99</accession>
<reference evidence="1 2" key="1">
    <citation type="journal article" date="2023" name="Int. J. Syst. Evol. Microbiol.">
        <title>Streptococcus sciuri sp. nov., Staphylococcus marylandisciuri sp. nov. and Staphylococcus americanisciuri sp. nov., isolated from faeces of eastern grey squirrel (Sciurus carolinensis).</title>
        <authorList>
            <person name="Volokhov D.V."/>
            <person name="Zagorodnyaya T.A."/>
            <person name="Furtak V.A."/>
            <person name="Nattanmai G."/>
            <person name="Randall L."/>
            <person name="Jose S."/>
            <person name="Gao Y."/>
            <person name="Eisenberg T."/>
            <person name="Delmonte P."/>
            <person name="Blom J."/>
            <person name="Mitchell K.K."/>
        </authorList>
    </citation>
    <scope>NUCLEOTIDE SEQUENCE [LARGE SCALE GENOMIC DNA]</scope>
    <source>
        <strain evidence="1 2">GRT3</strain>
    </source>
</reference>
<dbReference type="EMBL" id="JANUXY010000001">
    <property type="protein sequence ID" value="MCS4485545.1"/>
    <property type="molecule type" value="Genomic_DNA"/>
</dbReference>
<protein>
    <submittedName>
        <fullName evidence="1">tRNA (Adenine(22)-N(1))-methyltransferase TrmK</fullName>
    </submittedName>
</protein>
<dbReference type="SUPFAM" id="SSF53335">
    <property type="entry name" value="S-adenosyl-L-methionine-dependent methyltransferases"/>
    <property type="match status" value="1"/>
</dbReference>
<comment type="caution">
    <text evidence="1">The sequence shown here is derived from an EMBL/GenBank/DDBJ whole genome shotgun (WGS) entry which is preliminary data.</text>
</comment>
<keyword evidence="2" id="KW-1185">Reference proteome</keyword>
<dbReference type="PIRSF" id="PIRSF018637">
    <property type="entry name" value="TrmK"/>
    <property type="match status" value="1"/>
</dbReference>
<name>A0ABT2EZ99_9STAP</name>
<proteinExistence type="predicted"/>
<dbReference type="PANTHER" id="PTHR38451">
    <property type="entry name" value="TRNA (ADENINE(22)-N(1))-METHYLTRANSFERASE"/>
    <property type="match status" value="1"/>
</dbReference>
<dbReference type="InterPro" id="IPR029063">
    <property type="entry name" value="SAM-dependent_MTases_sf"/>
</dbReference>
<dbReference type="Gene3D" id="1.10.287.1890">
    <property type="match status" value="1"/>
</dbReference>
<evidence type="ECO:0000313" key="1">
    <source>
        <dbReference type="EMBL" id="MCS4485545.1"/>
    </source>
</evidence>
<dbReference type="PANTHER" id="PTHR38451:SF1">
    <property type="entry name" value="TRNA (ADENINE(22)-N(1))-METHYLTRANSFERASE"/>
    <property type="match status" value="1"/>
</dbReference>
<dbReference type="Pfam" id="PF04816">
    <property type="entry name" value="TrmK"/>
    <property type="match status" value="1"/>
</dbReference>